<evidence type="ECO:0000313" key="11">
    <source>
        <dbReference type="Proteomes" id="UP000077407"/>
    </source>
</evidence>
<dbReference type="RefSeq" id="WP_082848399.1">
    <property type="nucleotide sequence ID" value="NZ_LITT01000011.1"/>
</dbReference>
<evidence type="ECO:0000256" key="2">
    <source>
        <dbReference type="ARBA" id="ARBA00007886"/>
    </source>
</evidence>
<comment type="subcellular location">
    <subcellularLocation>
        <location evidence="1">Membrane</location>
        <topology evidence="1">Lipid-anchor</topology>
    </subcellularLocation>
</comment>
<sequence length="372" mass="42214">MLKKRLIPIILIFTIFLEGCWDQTIYERTGFILQVGIEPSNNNLLITYTDPVVEPKSKEQVEVIYGSQENLLRQFREDARKISSKMLEAGKVQQVLISDSIAAKGINNLLEIFERDPTTSIIAYVVVVEGSPKNLMEKAQSFGDKPRPAFYIHQLIEDNIEESYVPDTQIHRFTTTFFSPGIDPITPIVKLQYDKGKGIEVTGSALFSEDKMVGKIDTNQTLLLLSMMGKAKKTLYVSKYFQNPGYNNGKRGCAIGIRKVKRKVNVYLDNNIPIADITLNFDGSLNEMHWNAIPDVEVQKNIEKTLEAEIKKSCEQVLTYTQKVDSDPLGIGDIIRAKYNSYFENVNWKNMYPSVKFNVNVKLNISDHGVIN</sequence>
<proteinExistence type="inferred from homology"/>
<dbReference type="OrthoDB" id="2986797at2"/>
<keyword evidence="3" id="KW-0309">Germination</keyword>
<keyword evidence="6" id="KW-0564">Palmitate</keyword>
<evidence type="ECO:0000259" key="9">
    <source>
        <dbReference type="Pfam" id="PF25198"/>
    </source>
</evidence>
<dbReference type="InterPro" id="IPR057336">
    <property type="entry name" value="GerAC_N"/>
</dbReference>
<evidence type="ECO:0000313" key="10">
    <source>
        <dbReference type="EMBL" id="OAA90257.1"/>
    </source>
</evidence>
<dbReference type="Pfam" id="PF25198">
    <property type="entry name" value="Spore_GerAC_N"/>
    <property type="match status" value="1"/>
</dbReference>
<dbReference type="Proteomes" id="UP000077407">
    <property type="component" value="Unassembled WGS sequence"/>
</dbReference>
<dbReference type="PANTHER" id="PTHR35789">
    <property type="entry name" value="SPORE GERMINATION PROTEIN B3"/>
    <property type="match status" value="1"/>
</dbReference>
<dbReference type="GO" id="GO:0016020">
    <property type="term" value="C:membrane"/>
    <property type="evidence" value="ECO:0007669"/>
    <property type="project" value="UniProtKB-SubCell"/>
</dbReference>
<dbReference type="Gene3D" id="3.30.300.210">
    <property type="entry name" value="Nutrient germinant receptor protein C, domain 3"/>
    <property type="match status" value="1"/>
</dbReference>
<dbReference type="EMBL" id="LITT01000011">
    <property type="protein sequence ID" value="OAA90257.1"/>
    <property type="molecule type" value="Genomic_DNA"/>
</dbReference>
<dbReference type="PATRIC" id="fig|1538.10.peg.58"/>
<evidence type="ECO:0000256" key="4">
    <source>
        <dbReference type="ARBA" id="ARBA00022729"/>
    </source>
</evidence>
<protein>
    <recommendedName>
        <fullName evidence="12">Spore germination protein B3</fullName>
    </recommendedName>
</protein>
<evidence type="ECO:0008006" key="12">
    <source>
        <dbReference type="Google" id="ProtNLM"/>
    </source>
</evidence>
<reference evidence="10 11" key="1">
    <citation type="journal article" date="2015" name="Biotechnol. Bioeng.">
        <title>Genome sequence and phenotypic characterization of Caulobacter segnis.</title>
        <authorList>
            <person name="Patel S."/>
            <person name="Fletcher B."/>
            <person name="Scott D.C."/>
            <person name="Ely B."/>
        </authorList>
    </citation>
    <scope>NUCLEOTIDE SEQUENCE [LARGE SCALE GENOMIC DNA]</scope>
    <source>
        <strain evidence="10 11">ERI-2</strain>
    </source>
</reference>
<comment type="caution">
    <text evidence="10">The sequence shown here is derived from an EMBL/GenBank/DDBJ whole genome shotgun (WGS) entry which is preliminary data.</text>
</comment>
<dbReference type="GO" id="GO:0009847">
    <property type="term" value="P:spore germination"/>
    <property type="evidence" value="ECO:0007669"/>
    <property type="project" value="InterPro"/>
</dbReference>
<feature type="domain" description="Spore germination GerAC-like C-terminal" evidence="8">
    <location>
        <begin position="202"/>
        <end position="369"/>
    </location>
</feature>
<dbReference type="NCBIfam" id="TIGR02887">
    <property type="entry name" value="spore_ger_x_C"/>
    <property type="match status" value="1"/>
</dbReference>
<comment type="similarity">
    <text evidence="2">Belongs to the GerABKC lipoprotein family.</text>
</comment>
<keyword evidence="7" id="KW-0449">Lipoprotein</keyword>
<evidence type="ECO:0000259" key="8">
    <source>
        <dbReference type="Pfam" id="PF05504"/>
    </source>
</evidence>
<evidence type="ECO:0000256" key="3">
    <source>
        <dbReference type="ARBA" id="ARBA00022544"/>
    </source>
</evidence>
<name>A0A170NJE4_9CLOT</name>
<evidence type="ECO:0000256" key="6">
    <source>
        <dbReference type="ARBA" id="ARBA00023139"/>
    </source>
</evidence>
<organism evidence="10 11">
    <name type="scientific">Clostridium ljungdahlii</name>
    <dbReference type="NCBI Taxonomy" id="1538"/>
    <lineage>
        <taxon>Bacteria</taxon>
        <taxon>Bacillati</taxon>
        <taxon>Bacillota</taxon>
        <taxon>Clostridia</taxon>
        <taxon>Eubacteriales</taxon>
        <taxon>Clostridiaceae</taxon>
        <taxon>Clostridium</taxon>
    </lineage>
</organism>
<keyword evidence="5" id="KW-0472">Membrane</keyword>
<dbReference type="AlphaFoldDB" id="A0A170NJE4"/>
<accession>A0A170NJE4</accession>
<gene>
    <name evidence="10" type="ORF">WY13_01160</name>
</gene>
<feature type="domain" description="Spore germination protein N-terminal" evidence="9">
    <location>
        <begin position="22"/>
        <end position="191"/>
    </location>
</feature>
<dbReference type="Pfam" id="PF05504">
    <property type="entry name" value="Spore_GerAC"/>
    <property type="match status" value="1"/>
</dbReference>
<evidence type="ECO:0000256" key="1">
    <source>
        <dbReference type="ARBA" id="ARBA00004635"/>
    </source>
</evidence>
<dbReference type="InterPro" id="IPR038501">
    <property type="entry name" value="Spore_GerAC_C_sf"/>
</dbReference>
<keyword evidence="4" id="KW-0732">Signal</keyword>
<evidence type="ECO:0000256" key="7">
    <source>
        <dbReference type="ARBA" id="ARBA00023288"/>
    </source>
</evidence>
<dbReference type="PANTHER" id="PTHR35789:SF1">
    <property type="entry name" value="SPORE GERMINATION PROTEIN B3"/>
    <property type="match status" value="1"/>
</dbReference>
<dbReference type="InterPro" id="IPR008844">
    <property type="entry name" value="Spore_GerAC-like"/>
</dbReference>
<evidence type="ECO:0000256" key="5">
    <source>
        <dbReference type="ARBA" id="ARBA00023136"/>
    </source>
</evidence>
<dbReference type="InterPro" id="IPR046953">
    <property type="entry name" value="Spore_GerAC-like_C"/>
</dbReference>